<dbReference type="EMBL" id="CP071060">
    <property type="protein sequence ID" value="QSI77902.1"/>
    <property type="molecule type" value="Genomic_DNA"/>
</dbReference>
<evidence type="ECO:0000313" key="3">
    <source>
        <dbReference type="Proteomes" id="UP000663570"/>
    </source>
</evidence>
<dbReference type="NCBIfam" id="TIGR02532">
    <property type="entry name" value="IV_pilin_GFxxxE"/>
    <property type="match status" value="1"/>
</dbReference>
<organism evidence="2 3">
    <name type="scientific">Niveibacterium microcysteis</name>
    <dbReference type="NCBI Taxonomy" id="2811415"/>
    <lineage>
        <taxon>Bacteria</taxon>
        <taxon>Pseudomonadati</taxon>
        <taxon>Pseudomonadota</taxon>
        <taxon>Betaproteobacteria</taxon>
        <taxon>Rhodocyclales</taxon>
        <taxon>Rhodocyclaceae</taxon>
        <taxon>Niveibacterium</taxon>
    </lineage>
</organism>
<dbReference type="InterPro" id="IPR012902">
    <property type="entry name" value="N_methyl_site"/>
</dbReference>
<protein>
    <submittedName>
        <fullName evidence="2">Type II secretion system protein</fullName>
    </submittedName>
</protein>
<evidence type="ECO:0000313" key="2">
    <source>
        <dbReference type="EMBL" id="QSI77902.1"/>
    </source>
</evidence>
<reference evidence="2 3" key="1">
    <citation type="submission" date="2021-02" db="EMBL/GenBank/DDBJ databases">
        <title>Niveibacterium changnyeongensis HC41.</title>
        <authorList>
            <person name="Kang M."/>
        </authorList>
    </citation>
    <scope>NUCLEOTIDE SEQUENCE [LARGE SCALE GENOMIC DNA]</scope>
    <source>
        <strain evidence="2 3">HC41</strain>
    </source>
</reference>
<proteinExistence type="predicted"/>
<dbReference type="RefSeq" id="WP_206255191.1">
    <property type="nucleotide sequence ID" value="NZ_CP071060.1"/>
</dbReference>
<keyword evidence="3" id="KW-1185">Reference proteome</keyword>
<dbReference type="Gene3D" id="3.30.700.10">
    <property type="entry name" value="Glycoprotein, Type 4 Pilin"/>
    <property type="match status" value="1"/>
</dbReference>
<keyword evidence="1" id="KW-1133">Transmembrane helix</keyword>
<keyword evidence="1" id="KW-0472">Membrane</keyword>
<dbReference type="Proteomes" id="UP000663570">
    <property type="component" value="Chromosome"/>
</dbReference>
<gene>
    <name evidence="2" type="ORF">JY500_04475</name>
</gene>
<dbReference type="PROSITE" id="PS00409">
    <property type="entry name" value="PROKAR_NTER_METHYL"/>
    <property type="match status" value="1"/>
</dbReference>
<dbReference type="InterPro" id="IPR045584">
    <property type="entry name" value="Pilin-like"/>
</dbReference>
<evidence type="ECO:0000256" key="1">
    <source>
        <dbReference type="SAM" id="Phobius"/>
    </source>
</evidence>
<sequence length="242" mass="24915">MTSTPIRHNSSGFTLIELAVAMTVIAILGASVLMAVRVQMVQRQTSETRAALEEAREALLAFAAANGHLPCPSLGGAPDQGQENRDPNTKACKSRRGLLPWSDLGIVAIDGYGRRLAYATGNEVSDASPPITLDTSVAATKLSVQGGQALGTRIASDGAAVAAIWSFGPNGLFGTTADGNTIDGSATAGADETTNGTNSASVVISRPISENAGAPGGAFDDEVIWISRYVLFNRMITAGKLP</sequence>
<dbReference type="Pfam" id="PF07963">
    <property type="entry name" value="N_methyl"/>
    <property type="match status" value="1"/>
</dbReference>
<name>A0ABX7M831_9RHOO</name>
<feature type="transmembrane region" description="Helical" evidence="1">
    <location>
        <begin position="12"/>
        <end position="36"/>
    </location>
</feature>
<keyword evidence="1" id="KW-0812">Transmembrane</keyword>
<dbReference type="SUPFAM" id="SSF54523">
    <property type="entry name" value="Pili subunits"/>
    <property type="match status" value="1"/>
</dbReference>
<accession>A0ABX7M831</accession>